<dbReference type="PROSITE" id="PS50222">
    <property type="entry name" value="EF_HAND_2"/>
    <property type="match status" value="1"/>
</dbReference>
<evidence type="ECO:0000313" key="9">
    <source>
        <dbReference type="Proteomes" id="UP000694395"/>
    </source>
</evidence>
<protein>
    <submittedName>
        <fullName evidence="8">Actinin, alpha 1</fullName>
    </submittedName>
</protein>
<feature type="domain" description="EF-hand" evidence="7">
    <location>
        <begin position="750"/>
        <end position="785"/>
    </location>
</feature>
<gene>
    <name evidence="8" type="primary">LOC110512290</name>
</gene>
<evidence type="ECO:0000259" key="7">
    <source>
        <dbReference type="PROSITE" id="PS50222"/>
    </source>
</evidence>
<dbReference type="FunFam" id="1.10.238.10:FF:000105">
    <property type="entry name" value="Actinin, alpha 1"/>
    <property type="match status" value="1"/>
</dbReference>
<dbReference type="PROSITE" id="PS00020">
    <property type="entry name" value="ACTININ_2"/>
    <property type="match status" value="1"/>
</dbReference>
<dbReference type="SUPFAM" id="SSF46966">
    <property type="entry name" value="Spectrin repeat"/>
    <property type="match status" value="4"/>
</dbReference>
<keyword evidence="3" id="KW-0106">Calcium</keyword>
<dbReference type="PROSITE" id="PS00018">
    <property type="entry name" value="EF_HAND_1"/>
    <property type="match status" value="1"/>
</dbReference>
<dbReference type="InterPro" id="IPR001589">
    <property type="entry name" value="Actinin_actin-bd_CS"/>
</dbReference>
<dbReference type="FunFam" id="1.10.418.10:FF:000005">
    <property type="entry name" value="Actinin alpha 4"/>
    <property type="match status" value="1"/>
</dbReference>
<dbReference type="Proteomes" id="UP000694395">
    <property type="component" value="Chromosome 19"/>
</dbReference>
<name>A0A8K9UY50_ONCMY</name>
<feature type="domain" description="Calponin-homology (CH)" evidence="6">
    <location>
        <begin position="35"/>
        <end position="139"/>
    </location>
</feature>
<dbReference type="GO" id="GO:0003779">
    <property type="term" value="F:actin binding"/>
    <property type="evidence" value="ECO:0007669"/>
    <property type="project" value="UniProtKB-KW"/>
</dbReference>
<evidence type="ECO:0000256" key="1">
    <source>
        <dbReference type="ARBA" id="ARBA00022723"/>
    </source>
</evidence>
<dbReference type="CDD" id="cd00051">
    <property type="entry name" value="EFh"/>
    <property type="match status" value="1"/>
</dbReference>
<dbReference type="FunFam" id="1.20.58.60:FF:000004">
    <property type="entry name" value="Actinin alpha 1"/>
    <property type="match status" value="1"/>
</dbReference>
<feature type="coiled-coil region" evidence="5">
    <location>
        <begin position="269"/>
        <end position="296"/>
    </location>
</feature>
<dbReference type="InterPro" id="IPR036872">
    <property type="entry name" value="CH_dom_sf"/>
</dbReference>
<dbReference type="Pfam" id="PF00307">
    <property type="entry name" value="CH"/>
    <property type="match status" value="2"/>
</dbReference>
<feature type="domain" description="Calponin-homology (CH)" evidence="6">
    <location>
        <begin position="148"/>
        <end position="254"/>
    </location>
</feature>
<dbReference type="SUPFAM" id="SSF47576">
    <property type="entry name" value="Calponin-homology domain, CH-domain"/>
    <property type="match status" value="1"/>
</dbReference>
<dbReference type="Gene3D" id="1.10.418.10">
    <property type="entry name" value="Calponin-like domain"/>
    <property type="match status" value="2"/>
</dbReference>
<dbReference type="Ensembl" id="ENSOMYT00000144840.1">
    <property type="protein sequence ID" value="ENSOMYP00000118217.1"/>
    <property type="gene ID" value="ENSOMYG00000072191.1"/>
</dbReference>
<dbReference type="InterPro" id="IPR011992">
    <property type="entry name" value="EF-hand-dom_pair"/>
</dbReference>
<dbReference type="GO" id="GO:0005509">
    <property type="term" value="F:calcium ion binding"/>
    <property type="evidence" value="ECO:0007669"/>
    <property type="project" value="InterPro"/>
</dbReference>
<sequence length="1501" mass="170154">MPTFDMNPYDGDENDYMPQEDDWDRDMLLDPAWEKQQRKTFTAWCNSHLRKAGTQIENIEEDFRDGLKLMLLLEVISGERLAKPERGKMRVHKISNVNKALHYITSKGVKLVSIGAEEIVDGNAKMTLGMIWTIILRFAIQDISVEETSAKEGLLLWCQRKTAPYKNVNIQNFHISWKDGLGFCALIHRHRPELIDYGKLRKDDPMTNLNTAFDVAEKYLDIPKMLDAEDIVGTARPDEKAIMTYVSSFYHAFSGAQKAETAANRICKVLAVNQENEQLMEDYEKLASDLLEWIRRTIPWLENRAPENTMLAMQQKLEDFRDYRRQHKPPKVQEKCQLEINFNTLQTKLRLSNRPAFMPSEGKMVSDVSNAWGGLEGAEKGYEEWLLNEIRRLERLDHLAEKFRQKAATHEAWTEGKEEMLQARDFETASLSEIKALLKKHEAFESDLAAHQDRVEQIAAIAQELNELDYYDSPSVNSRCQRICDRWDALGALTQKRSDALQRTEKLLETIDELYLEFAKRAAPFNNWMEGAMEDLQDTFIVHTIEEIQGLSTAHEQFKATLPDADKERGAILGIHNEIAKIVATYHVNMAGTNPYTTINPQGINAKWDKVRQLVPQRDQALIEEHARQQNNERLRRQFANQANVIGPWIQTKMEEIGRISIEMHGTLEDQLTHLRQYEKNIVNYKPKIDQLEGDHQLIQEALIFDNKHTNYTMEHIRVGWEQLLTTIARTINEIENQILTRDAKGISQDQMNEFRASFNHFDRDHSGTLGAEEFKACLISLGFDIANDAQVLNTAPHCRGLRLTMSFCSFCFFYSLPSPLYLNVFPSIPPSTSMYSLPSPFYLNVFPSIPPSTSMYSLPSPPLPQCIPFHPPLYLNVFPSIPPSTSMYSLPSPFYLNVFPSIPPSTSMYSLPSPLYLNVFPSIPPLPQCIPFHPPFYLNVFPVPTSIPLLPQCIPCTHLYPPSTSIYSPLSPLYLNVFPVPTSIPPLPQCIPCTHLYPPSTSIYSPLSPLYLNVFPVPTSIPPLPQCIPCTHLYPHSTSIYSPLSPLYLNVFPVPTSIPPLPQFIPCTHLYPPSTSMYSLYPPLSPFYLNLFPSIPPLPQCIPCTHLYPPSTSIYSLYPPPSPPLPQFIPCTHLYPPSTSIYSLYPPLSPLYLNVFPVPTSIPPLPQCIPCTHLYPPSTSIYSPLSPLYLNVFPVPTSIPPLPQCIPCTHLYPHSTSIYSPLSPLYLNVFPVPTSIPPLPQFIPCTHLHPPLYLNLFPVPTSIPPLPQCIPCTHLYPHSTSIYSPLSPLYLNVFPVPTSIPPLPQFIPCTHLHPPLYLNLFPVPTSIPPLPQLIPCTHLYPPLYLNLFPVPTSIPPLPQCIPCTHLHPPSTSIYSLYPPPSPPLPQFIPCTHLHPPSTSIYSLYPPPPPPLPQFIPCTHLHPPLYLNLFPVPTSIPPLPQCIPCTHLYAPCTSILLLSTPHLNVHLGTCDIPPLLYPPPYFLFHLSICSSFVLFVPGWYL</sequence>
<keyword evidence="4" id="KW-0009">Actin-binding</keyword>
<dbReference type="SUPFAM" id="SSF47473">
    <property type="entry name" value="EF-hand"/>
    <property type="match status" value="1"/>
</dbReference>
<dbReference type="CDD" id="cd21214">
    <property type="entry name" value="CH_ACTN_rpt1"/>
    <property type="match status" value="1"/>
</dbReference>
<evidence type="ECO:0000313" key="8">
    <source>
        <dbReference type="Ensembl" id="ENSOMYP00000118217.1"/>
    </source>
</evidence>
<evidence type="ECO:0000256" key="5">
    <source>
        <dbReference type="SAM" id="Coils"/>
    </source>
</evidence>
<dbReference type="InterPro" id="IPR002017">
    <property type="entry name" value="Spectrin_repeat"/>
</dbReference>
<dbReference type="Gene3D" id="1.20.58.60">
    <property type="match status" value="4"/>
</dbReference>
<dbReference type="SMART" id="SM00054">
    <property type="entry name" value="EFh"/>
    <property type="match status" value="1"/>
</dbReference>
<dbReference type="Pfam" id="PF00435">
    <property type="entry name" value="Spectrin"/>
    <property type="match status" value="4"/>
</dbReference>
<reference evidence="8" key="2">
    <citation type="submission" date="2025-08" db="UniProtKB">
        <authorList>
            <consortium name="Ensembl"/>
        </authorList>
    </citation>
    <scope>IDENTIFICATION</scope>
</reference>
<dbReference type="InterPro" id="IPR018247">
    <property type="entry name" value="EF_Hand_1_Ca_BS"/>
</dbReference>
<dbReference type="InterPro" id="IPR001715">
    <property type="entry name" value="CH_dom"/>
</dbReference>
<dbReference type="CDD" id="cd21216">
    <property type="entry name" value="CH_ACTN_rpt2"/>
    <property type="match status" value="1"/>
</dbReference>
<dbReference type="SMART" id="SM00150">
    <property type="entry name" value="SPEC"/>
    <property type="match status" value="3"/>
</dbReference>
<dbReference type="PANTHER" id="PTHR11915">
    <property type="entry name" value="SPECTRIN/FILAMIN RELATED CYTOSKELETAL PROTEIN"/>
    <property type="match status" value="1"/>
</dbReference>
<dbReference type="PROSITE" id="PS50021">
    <property type="entry name" value="CH"/>
    <property type="match status" value="2"/>
</dbReference>
<evidence type="ECO:0000256" key="2">
    <source>
        <dbReference type="ARBA" id="ARBA00022737"/>
    </source>
</evidence>
<evidence type="ECO:0000256" key="4">
    <source>
        <dbReference type="ARBA" id="ARBA00023203"/>
    </source>
</evidence>
<keyword evidence="2" id="KW-0677">Repeat</keyword>
<reference evidence="8" key="3">
    <citation type="submission" date="2025-09" db="UniProtKB">
        <authorList>
            <consortium name="Ensembl"/>
        </authorList>
    </citation>
    <scope>IDENTIFICATION</scope>
</reference>
<dbReference type="GeneTree" id="ENSGT00940000155548"/>
<dbReference type="SMART" id="SM00033">
    <property type="entry name" value="CH"/>
    <property type="match status" value="2"/>
</dbReference>
<evidence type="ECO:0000256" key="3">
    <source>
        <dbReference type="ARBA" id="ARBA00022837"/>
    </source>
</evidence>
<dbReference type="CDD" id="cd00176">
    <property type="entry name" value="SPEC"/>
    <property type="match status" value="1"/>
</dbReference>
<dbReference type="InterPro" id="IPR002048">
    <property type="entry name" value="EF_hand_dom"/>
</dbReference>
<feature type="coiled-coil region" evidence="5">
    <location>
        <begin position="434"/>
        <end position="468"/>
    </location>
</feature>
<keyword evidence="1" id="KW-0479">Metal-binding</keyword>
<reference evidence="8" key="1">
    <citation type="submission" date="2020-07" db="EMBL/GenBank/DDBJ databases">
        <title>A long reads based de novo assembly of the rainbow trout Arlee double haploid line genome.</title>
        <authorList>
            <person name="Gao G."/>
            <person name="Palti Y."/>
        </authorList>
    </citation>
    <scope>NUCLEOTIDE SEQUENCE [LARGE SCALE GENOMIC DNA]</scope>
</reference>
<dbReference type="FunFam" id="1.20.58.60:FF:000005">
    <property type="entry name" value="Actinin alpha 1"/>
    <property type="match status" value="1"/>
</dbReference>
<organism evidence="8 9">
    <name type="scientific">Oncorhynchus mykiss</name>
    <name type="common">Rainbow trout</name>
    <name type="synonym">Salmo gairdneri</name>
    <dbReference type="NCBI Taxonomy" id="8022"/>
    <lineage>
        <taxon>Eukaryota</taxon>
        <taxon>Metazoa</taxon>
        <taxon>Chordata</taxon>
        <taxon>Craniata</taxon>
        <taxon>Vertebrata</taxon>
        <taxon>Euteleostomi</taxon>
        <taxon>Actinopterygii</taxon>
        <taxon>Neopterygii</taxon>
        <taxon>Teleostei</taxon>
        <taxon>Protacanthopterygii</taxon>
        <taxon>Salmoniformes</taxon>
        <taxon>Salmonidae</taxon>
        <taxon>Salmoninae</taxon>
        <taxon>Oncorhynchus</taxon>
    </lineage>
</organism>
<dbReference type="FunFam" id="1.10.418.10:FF:000001">
    <property type="entry name" value="Actinin alpha 1"/>
    <property type="match status" value="1"/>
</dbReference>
<dbReference type="FunFam" id="1.20.58.60:FF:000002">
    <property type="entry name" value="Actinin, alpha 1"/>
    <property type="match status" value="1"/>
</dbReference>
<dbReference type="InterPro" id="IPR018159">
    <property type="entry name" value="Spectrin/alpha-actinin"/>
</dbReference>
<dbReference type="FunFam" id="1.20.58.60:FF:000003">
    <property type="entry name" value="Actinin, alpha 1"/>
    <property type="match status" value="1"/>
</dbReference>
<keyword evidence="5" id="KW-0175">Coiled coil</keyword>
<dbReference type="PROSITE" id="PS00019">
    <property type="entry name" value="ACTININ_1"/>
    <property type="match status" value="1"/>
</dbReference>
<accession>A0A8K9UY50</accession>
<proteinExistence type="predicted"/>
<dbReference type="Gene3D" id="1.10.238.10">
    <property type="entry name" value="EF-hand"/>
    <property type="match status" value="1"/>
</dbReference>
<keyword evidence="9" id="KW-1185">Reference proteome</keyword>
<dbReference type="Pfam" id="PF13405">
    <property type="entry name" value="EF-hand_6"/>
    <property type="match status" value="1"/>
</dbReference>
<evidence type="ECO:0000259" key="6">
    <source>
        <dbReference type="PROSITE" id="PS50021"/>
    </source>
</evidence>